<dbReference type="GeneID" id="107272954"/>
<evidence type="ECO:0000256" key="6">
    <source>
        <dbReference type="SAM" id="MobiDB-lite"/>
    </source>
</evidence>
<evidence type="ECO:0000313" key="8">
    <source>
        <dbReference type="Proteomes" id="UP000694920"/>
    </source>
</evidence>
<name>A0AAJ7CAQ6_CEPCN</name>
<reference evidence="9" key="1">
    <citation type="submission" date="2025-08" db="UniProtKB">
        <authorList>
            <consortium name="RefSeq"/>
        </authorList>
    </citation>
    <scope>IDENTIFICATION</scope>
</reference>
<dbReference type="Pfam" id="PF13913">
    <property type="entry name" value="zf-C2HC_2"/>
    <property type="match status" value="1"/>
</dbReference>
<feature type="compositionally biased region" description="Polar residues" evidence="6">
    <location>
        <begin position="189"/>
        <end position="199"/>
    </location>
</feature>
<evidence type="ECO:0000256" key="2">
    <source>
        <dbReference type="ARBA" id="ARBA00022771"/>
    </source>
</evidence>
<accession>A0AAJ7CAQ6</accession>
<keyword evidence="3" id="KW-0862">Zinc</keyword>
<evidence type="ECO:0000313" key="9">
    <source>
        <dbReference type="RefSeq" id="XP_015606149.1"/>
    </source>
</evidence>
<dbReference type="InterPro" id="IPR049899">
    <property type="entry name" value="Znf_C2HC_C3H"/>
</dbReference>
<gene>
    <name evidence="9" type="primary">LOC107272954</name>
</gene>
<evidence type="ECO:0000256" key="4">
    <source>
        <dbReference type="PROSITE-ProRule" id="PRU01371"/>
    </source>
</evidence>
<sequence>MASQKAEKSILKSRLEDAQKIILRLEEELRLLKLENENLKQITGKIVTASPNVNIKGCTCKGNCSNKICGCVKKNNHCGPLCKCNNVSCRNQLQENENIHEKYNILEESSTKIPKHSADGQIKNKHSNILKEIENVQTDVEDVNKPKETRNTRKKKYSKKERSYEENSTLTPSLPENTNRKKRSKPIEINTTENGNFKENPSKKDANLKEGGPQKNSKIFKKLLNTTPATRRVRNKTKHTEKSEGVKVISTADENDVSKNITQNKKPKTKIEAERSPGESAYSSAEEQNILVRSNSQLDKSFNPMKPRHQLLRSPAGSINYSRTVNESDTPTDSQAMENIGEFPPPLDINEPEVDWEKHKAELVQCKLCKRKFFPHRIKKHELNCKQT</sequence>
<dbReference type="Proteomes" id="UP000694920">
    <property type="component" value="Unplaced"/>
</dbReference>
<evidence type="ECO:0000256" key="3">
    <source>
        <dbReference type="ARBA" id="ARBA00022833"/>
    </source>
</evidence>
<keyword evidence="5" id="KW-0175">Coiled coil</keyword>
<feature type="compositionally biased region" description="Basic and acidic residues" evidence="6">
    <location>
        <begin position="142"/>
        <end position="151"/>
    </location>
</feature>
<feature type="domain" description="C2HC/C3H-type" evidence="7">
    <location>
        <begin position="362"/>
        <end position="388"/>
    </location>
</feature>
<feature type="region of interest" description="Disordered" evidence="6">
    <location>
        <begin position="140"/>
        <end position="287"/>
    </location>
</feature>
<proteinExistence type="predicted"/>
<protein>
    <submittedName>
        <fullName evidence="9">Uncharacterized protein LOC107272954 isoform X2</fullName>
    </submittedName>
</protein>
<evidence type="ECO:0000259" key="7">
    <source>
        <dbReference type="PROSITE" id="PS52027"/>
    </source>
</evidence>
<dbReference type="AlphaFoldDB" id="A0AAJ7CAQ6"/>
<evidence type="ECO:0000256" key="5">
    <source>
        <dbReference type="SAM" id="Coils"/>
    </source>
</evidence>
<organism evidence="8 9">
    <name type="scientific">Cephus cinctus</name>
    <name type="common">Wheat stem sawfly</name>
    <dbReference type="NCBI Taxonomy" id="211228"/>
    <lineage>
        <taxon>Eukaryota</taxon>
        <taxon>Metazoa</taxon>
        <taxon>Ecdysozoa</taxon>
        <taxon>Arthropoda</taxon>
        <taxon>Hexapoda</taxon>
        <taxon>Insecta</taxon>
        <taxon>Pterygota</taxon>
        <taxon>Neoptera</taxon>
        <taxon>Endopterygota</taxon>
        <taxon>Hymenoptera</taxon>
        <taxon>Cephoidea</taxon>
        <taxon>Cephidae</taxon>
        <taxon>Cephus</taxon>
    </lineage>
</organism>
<dbReference type="GO" id="GO:0008270">
    <property type="term" value="F:zinc ion binding"/>
    <property type="evidence" value="ECO:0007669"/>
    <property type="project" value="UniProtKB-KW"/>
</dbReference>
<keyword evidence="1" id="KW-0479">Metal-binding</keyword>
<evidence type="ECO:0000256" key="1">
    <source>
        <dbReference type="ARBA" id="ARBA00022723"/>
    </source>
</evidence>
<dbReference type="RefSeq" id="XP_015606149.1">
    <property type="nucleotide sequence ID" value="XM_015750663.2"/>
</dbReference>
<feature type="coiled-coil region" evidence="5">
    <location>
        <begin position="1"/>
        <end position="42"/>
    </location>
</feature>
<dbReference type="Gene3D" id="3.30.160.60">
    <property type="entry name" value="Classic Zinc Finger"/>
    <property type="match status" value="1"/>
</dbReference>
<keyword evidence="8" id="KW-1185">Reference proteome</keyword>
<dbReference type="PROSITE" id="PS52027">
    <property type="entry name" value="ZF_C2HC_C3H"/>
    <property type="match status" value="1"/>
</dbReference>
<keyword evidence="2 4" id="KW-0863">Zinc-finger</keyword>